<feature type="transmembrane region" description="Helical" evidence="1">
    <location>
        <begin position="393"/>
        <end position="411"/>
    </location>
</feature>
<dbReference type="OrthoDB" id="637094at2"/>
<feature type="transmembrane region" description="Helical" evidence="1">
    <location>
        <begin position="316"/>
        <end position="338"/>
    </location>
</feature>
<dbReference type="STRING" id="1122198.SAMN02745729_11421"/>
<feature type="transmembrane region" description="Helical" evidence="1">
    <location>
        <begin position="284"/>
        <end position="304"/>
    </location>
</feature>
<evidence type="ECO:0000256" key="1">
    <source>
        <dbReference type="SAM" id="Phobius"/>
    </source>
</evidence>
<feature type="transmembrane region" description="Helical" evidence="1">
    <location>
        <begin position="90"/>
        <end position="110"/>
    </location>
</feature>
<feature type="transmembrane region" description="Helical" evidence="1">
    <location>
        <begin position="220"/>
        <end position="238"/>
    </location>
</feature>
<organism evidence="2 3">
    <name type="scientific">Marinobacterium iners DSM 11526</name>
    <dbReference type="NCBI Taxonomy" id="1122198"/>
    <lineage>
        <taxon>Bacteria</taxon>
        <taxon>Pseudomonadati</taxon>
        <taxon>Pseudomonadota</taxon>
        <taxon>Gammaproteobacteria</taxon>
        <taxon>Oceanospirillales</taxon>
        <taxon>Oceanospirillaceae</taxon>
        <taxon>Marinobacterium</taxon>
    </lineage>
</organism>
<feature type="transmembrane region" description="Helical" evidence="1">
    <location>
        <begin position="250"/>
        <end position="272"/>
    </location>
</feature>
<feature type="transmembrane region" description="Helical" evidence="1">
    <location>
        <begin position="117"/>
        <end position="135"/>
    </location>
</feature>
<feature type="transmembrane region" description="Helical" evidence="1">
    <location>
        <begin position="350"/>
        <end position="372"/>
    </location>
</feature>
<protein>
    <recommendedName>
        <fullName evidence="4">DUF4153 domain-containing protein</fullName>
    </recommendedName>
</protein>
<name>A0A1H4G3S8_9GAMM</name>
<evidence type="ECO:0008006" key="4">
    <source>
        <dbReference type="Google" id="ProtNLM"/>
    </source>
</evidence>
<keyword evidence="1" id="KW-0812">Transmembrane</keyword>
<feature type="transmembrane region" description="Helical" evidence="1">
    <location>
        <begin position="65"/>
        <end position="84"/>
    </location>
</feature>
<evidence type="ECO:0000313" key="2">
    <source>
        <dbReference type="EMBL" id="SEB04276.1"/>
    </source>
</evidence>
<keyword evidence="1" id="KW-0472">Membrane</keyword>
<sequence>MSDNFILDNIDKPQSLEEAYRNSPELFEADLKKALLVEKNSETLNVWHARLSYLPKIAAPKISTFHLIIICSIAGFFVKIPSIFDVHDDWYYSRFAPIITISAIISYFIISTCKKKFAWFIVLALAACISYLLVIPDNSRSASITMALIHLPLFTLSLLAVSFMSDQWLNVDSRINFIRYLGEMGIYSVLILLGGIILTALTLGLFSLIDLPIDRWYMEYVVVIGLVSSPVVATYLFDSVQNRQSKFAPILSNVFSPLFLITILAYLIATVYQGKSPYTDRDFLITFNGLLIVILALTIFSISGKRRAAAVEASDYINICLIGSTLIVNLVALSAILFRWAEYGVTLNRIVVSGANILIFVHLVLLLSGYIGHIKDGKGLSNLESIIARYMPIYAVWSLIVSFVLPLVFQFE</sequence>
<gene>
    <name evidence="2" type="ORF">SAMN02745729_11421</name>
</gene>
<reference evidence="3" key="1">
    <citation type="submission" date="2016-10" db="EMBL/GenBank/DDBJ databases">
        <authorList>
            <person name="Varghese N."/>
            <person name="Submissions S."/>
        </authorList>
    </citation>
    <scope>NUCLEOTIDE SEQUENCE [LARGE SCALE GENOMIC DNA]</scope>
    <source>
        <strain evidence="3">DSM 11526</strain>
    </source>
</reference>
<feature type="transmembrane region" description="Helical" evidence="1">
    <location>
        <begin position="141"/>
        <end position="164"/>
    </location>
</feature>
<proteinExistence type="predicted"/>
<dbReference type="Proteomes" id="UP000242469">
    <property type="component" value="Unassembled WGS sequence"/>
</dbReference>
<keyword evidence="1" id="KW-1133">Transmembrane helix</keyword>
<dbReference type="EMBL" id="FNRJ01000014">
    <property type="protein sequence ID" value="SEB04276.1"/>
    <property type="molecule type" value="Genomic_DNA"/>
</dbReference>
<evidence type="ECO:0000313" key="3">
    <source>
        <dbReference type="Proteomes" id="UP000242469"/>
    </source>
</evidence>
<accession>A0A1H4G3S8</accession>
<feature type="transmembrane region" description="Helical" evidence="1">
    <location>
        <begin position="185"/>
        <end position="208"/>
    </location>
</feature>
<keyword evidence="3" id="KW-1185">Reference proteome</keyword>
<dbReference type="RefSeq" id="WP_091827377.1">
    <property type="nucleotide sequence ID" value="NZ_FNRJ01000014.1"/>
</dbReference>
<dbReference type="AlphaFoldDB" id="A0A1H4G3S8"/>